<keyword evidence="3" id="KW-1185">Reference proteome</keyword>
<evidence type="ECO:0000256" key="1">
    <source>
        <dbReference type="SAM" id="MobiDB-lite"/>
    </source>
</evidence>
<name>A0A4R6T0S7_9SPHI</name>
<evidence type="ECO:0000313" key="2">
    <source>
        <dbReference type="EMBL" id="TDQ11188.1"/>
    </source>
</evidence>
<feature type="compositionally biased region" description="Basic and acidic residues" evidence="1">
    <location>
        <begin position="1"/>
        <end position="12"/>
    </location>
</feature>
<proteinExistence type="predicted"/>
<dbReference type="EMBL" id="SNYC01000003">
    <property type="protein sequence ID" value="TDQ11188.1"/>
    <property type="molecule type" value="Genomic_DNA"/>
</dbReference>
<dbReference type="OrthoDB" id="9975435at2"/>
<comment type="caution">
    <text evidence="2">The sequence shown here is derived from an EMBL/GenBank/DDBJ whole genome shotgun (WGS) entry which is preliminary data.</text>
</comment>
<organism evidence="2 3">
    <name type="scientific">Pedobacter metabolipauper</name>
    <dbReference type="NCBI Taxonomy" id="425513"/>
    <lineage>
        <taxon>Bacteria</taxon>
        <taxon>Pseudomonadati</taxon>
        <taxon>Bacteroidota</taxon>
        <taxon>Sphingobacteriia</taxon>
        <taxon>Sphingobacteriales</taxon>
        <taxon>Sphingobacteriaceae</taxon>
        <taxon>Pedobacter</taxon>
    </lineage>
</organism>
<reference evidence="2 3" key="1">
    <citation type="submission" date="2019-03" db="EMBL/GenBank/DDBJ databases">
        <title>Genomic Encyclopedia of Archaeal and Bacterial Type Strains, Phase II (KMG-II): from individual species to whole genera.</title>
        <authorList>
            <person name="Goeker M."/>
        </authorList>
    </citation>
    <scope>NUCLEOTIDE SEQUENCE [LARGE SCALE GENOMIC DNA]</scope>
    <source>
        <strain evidence="2 3">DSM 19035</strain>
    </source>
</reference>
<dbReference type="RefSeq" id="WP_133574283.1">
    <property type="nucleotide sequence ID" value="NZ_SNYC01000003.1"/>
</dbReference>
<gene>
    <name evidence="2" type="ORF">ATK78_0304</name>
</gene>
<protein>
    <submittedName>
        <fullName evidence="2">Uncharacterized protein</fullName>
    </submittedName>
</protein>
<feature type="region of interest" description="Disordered" evidence="1">
    <location>
        <begin position="1"/>
        <end position="75"/>
    </location>
</feature>
<evidence type="ECO:0000313" key="3">
    <source>
        <dbReference type="Proteomes" id="UP000295620"/>
    </source>
</evidence>
<accession>A0A4R6T0S7</accession>
<dbReference type="Proteomes" id="UP000295620">
    <property type="component" value="Unassembled WGS sequence"/>
</dbReference>
<dbReference type="AlphaFoldDB" id="A0A4R6T0S7"/>
<sequence>METGKEKNKDTTAKTGVVPEDQLQGSDADLAYNEDAEFEKTAENIKGKDNTSDKNESTSNKQKGADADTDQSSVS</sequence>
<feature type="compositionally biased region" description="Basic and acidic residues" evidence="1">
    <location>
        <begin position="38"/>
        <end position="56"/>
    </location>
</feature>